<dbReference type="Pfam" id="PF13715">
    <property type="entry name" value="CarbopepD_reg_2"/>
    <property type="match status" value="1"/>
</dbReference>
<gene>
    <name evidence="5" type="ORF">A5893_14735</name>
</gene>
<organism evidence="5 6">
    <name type="scientific">Pedobacter psychrophilus</name>
    <dbReference type="NCBI Taxonomy" id="1826909"/>
    <lineage>
        <taxon>Bacteria</taxon>
        <taxon>Pseudomonadati</taxon>
        <taxon>Bacteroidota</taxon>
        <taxon>Sphingobacteriia</taxon>
        <taxon>Sphingobacteriales</taxon>
        <taxon>Sphingobacteriaceae</taxon>
        <taxon>Pedobacter</taxon>
    </lineage>
</organism>
<evidence type="ECO:0000259" key="4">
    <source>
        <dbReference type="Pfam" id="PF14905"/>
    </source>
</evidence>
<evidence type="ECO:0000256" key="3">
    <source>
        <dbReference type="ARBA" id="ARBA00023237"/>
    </source>
</evidence>
<dbReference type="Proteomes" id="UP000078459">
    <property type="component" value="Unassembled WGS sequence"/>
</dbReference>
<name>A0A179DDR9_9SPHI</name>
<dbReference type="SUPFAM" id="SSF56935">
    <property type="entry name" value="Porins"/>
    <property type="match status" value="1"/>
</dbReference>
<evidence type="ECO:0000313" key="6">
    <source>
        <dbReference type="Proteomes" id="UP000078459"/>
    </source>
</evidence>
<reference evidence="5 6" key="2">
    <citation type="submission" date="2016-06" db="EMBL/GenBank/DDBJ databases">
        <title>Pedobacter psychrophilus sp. nov., isolated from Antarctic fragmentary rock.</title>
        <authorList>
            <person name="Svec P."/>
        </authorList>
    </citation>
    <scope>NUCLEOTIDE SEQUENCE [LARGE SCALE GENOMIC DNA]</scope>
    <source>
        <strain evidence="5 6">CCM 8644</strain>
    </source>
</reference>
<dbReference type="InterPro" id="IPR036942">
    <property type="entry name" value="Beta-barrel_TonB_sf"/>
</dbReference>
<dbReference type="InterPro" id="IPR008969">
    <property type="entry name" value="CarboxyPept-like_regulatory"/>
</dbReference>
<dbReference type="Gene3D" id="2.40.170.20">
    <property type="entry name" value="TonB-dependent receptor, beta-barrel domain"/>
    <property type="match status" value="1"/>
</dbReference>
<protein>
    <recommendedName>
        <fullName evidence="4">Outer membrane protein beta-barrel domain-containing protein</fullName>
    </recommendedName>
</protein>
<dbReference type="STRING" id="1826909.A5893_14735"/>
<dbReference type="Gene3D" id="2.60.40.1120">
    <property type="entry name" value="Carboxypeptidase-like, regulatory domain"/>
    <property type="match status" value="1"/>
</dbReference>
<comment type="caution">
    <text evidence="5">The sequence shown here is derived from an EMBL/GenBank/DDBJ whole genome shotgun (WGS) entry which is preliminary data.</text>
</comment>
<reference evidence="5 6" key="1">
    <citation type="submission" date="2016-04" db="EMBL/GenBank/DDBJ databases">
        <authorList>
            <person name="Evans L.H."/>
            <person name="Alamgir A."/>
            <person name="Owens N."/>
            <person name="Weber N.D."/>
            <person name="Virtaneva K."/>
            <person name="Barbian K."/>
            <person name="Babar A."/>
            <person name="Rosenke K."/>
        </authorList>
    </citation>
    <scope>NUCLEOTIDE SEQUENCE [LARGE SCALE GENOMIC DNA]</scope>
    <source>
        <strain evidence="5 6">CCM 8644</strain>
    </source>
</reference>
<evidence type="ECO:0000256" key="2">
    <source>
        <dbReference type="ARBA" id="ARBA00023136"/>
    </source>
</evidence>
<accession>A0A179DDR9</accession>
<comment type="subcellular location">
    <subcellularLocation>
        <location evidence="1">Cell outer membrane</location>
    </subcellularLocation>
</comment>
<keyword evidence="6" id="KW-1185">Reference proteome</keyword>
<dbReference type="AlphaFoldDB" id="A0A179DDR9"/>
<evidence type="ECO:0000256" key="1">
    <source>
        <dbReference type="ARBA" id="ARBA00004442"/>
    </source>
</evidence>
<proteinExistence type="predicted"/>
<dbReference type="SUPFAM" id="SSF49464">
    <property type="entry name" value="Carboxypeptidase regulatory domain-like"/>
    <property type="match status" value="1"/>
</dbReference>
<sequence length="806" mass="89688">MFALIKPITYLKHVVFVILICSVKTTIAQINPGSLSGKVVDLSNKESIPFVNIFLYGGADSTTAKPFQTDVNGNFSIKNLSLSTYTIKFSFVGYQTKTISKILLEDTRYTINLGDVALDTDSKMLNEVVIEYKKPIIEMQDDKIVYNVDQSIFSEGSVATDILKNVPLVTVDIDGKPTIAGKRNTRIFIDGKPSDYNANSIGDLLSILPSDALESIEVITDPSSKFDADGDGIINIVMKKGKKLGLTGNLSSRGGTMGNYNGGVFLSKKNPKFSFSANAGFNHGVRFSDGNSNKTNIFTDTTYNNQDNNSNRISNGFDSRFGASYQIDSAQNLKFSLRGGFNNGDNLSLSNNLLLNDNQIGQNLRRQNNFTDGNNLNLVADIDYSLSKKDKSQYSIGLNYQKNSSNSNREYARYLLNPDGSPTTTNPSLQNNDNQDFGDNIEINADYDKGFNFLNSKIEVGVKGSFNFSDQNQAATTFDYTLNDYIFNPSLTNKFKFNQNIYATYLSYRFKVKSWSFRFGNRAEVTQVSFKQESASNLNIDPYLSLFPSASINRSFASKYSIGLSYGRRVARPRENALNPIIDNSDPQNLKYGNPNLIPSFTDQYSLNLSMFTDKWSISPRFSYSLSNKIIERIKTVSSDATSITTYQNLANSSALTFNMFGNYNANKKQTFNAGFSISKIGYSSALNTRFNRDGYSIRSNVGINFSLKKSAAFEANLNYFRNTAAQGTSNGSIETQFGFKQNLLKNKIGLRLTAVDPFTQKNITSITEGPNFYQESYSVQQTRNFLVSLSYRFTKIDKGASSKKK</sequence>
<dbReference type="InterPro" id="IPR041700">
    <property type="entry name" value="OMP_b-brl_3"/>
</dbReference>
<dbReference type="GO" id="GO:0009279">
    <property type="term" value="C:cell outer membrane"/>
    <property type="evidence" value="ECO:0007669"/>
    <property type="project" value="UniProtKB-SubCell"/>
</dbReference>
<dbReference type="InterPro" id="IPR037066">
    <property type="entry name" value="Plug_dom_sf"/>
</dbReference>
<feature type="domain" description="Outer membrane protein beta-barrel" evidence="4">
    <location>
        <begin position="388"/>
        <end position="792"/>
    </location>
</feature>
<keyword evidence="3" id="KW-0998">Cell outer membrane</keyword>
<evidence type="ECO:0000313" key="5">
    <source>
        <dbReference type="EMBL" id="OAQ38659.1"/>
    </source>
</evidence>
<keyword evidence="2" id="KW-0472">Membrane</keyword>
<dbReference type="EMBL" id="LWHJ01000030">
    <property type="protein sequence ID" value="OAQ38659.1"/>
    <property type="molecule type" value="Genomic_DNA"/>
</dbReference>
<dbReference type="Pfam" id="PF14905">
    <property type="entry name" value="OMP_b-brl_3"/>
    <property type="match status" value="1"/>
</dbReference>
<dbReference type="Gene3D" id="2.170.130.10">
    <property type="entry name" value="TonB-dependent receptor, plug domain"/>
    <property type="match status" value="1"/>
</dbReference>